<protein>
    <submittedName>
        <fullName evidence="1">Uncharacterized protein</fullName>
    </submittedName>
</protein>
<comment type="caution">
    <text evidence="1">The sequence shown here is derived from an EMBL/GenBank/DDBJ whole genome shotgun (WGS) entry which is preliminary data.</text>
</comment>
<evidence type="ECO:0000313" key="2">
    <source>
        <dbReference type="Proteomes" id="UP000886520"/>
    </source>
</evidence>
<evidence type="ECO:0000313" key="1">
    <source>
        <dbReference type="EMBL" id="KAI5062898.1"/>
    </source>
</evidence>
<dbReference type="Proteomes" id="UP000886520">
    <property type="component" value="Chromosome 21"/>
</dbReference>
<proteinExistence type="predicted"/>
<dbReference type="EMBL" id="JABFUD020000021">
    <property type="protein sequence ID" value="KAI5062898.1"/>
    <property type="molecule type" value="Genomic_DNA"/>
</dbReference>
<dbReference type="OrthoDB" id="360327at2759"/>
<dbReference type="AlphaFoldDB" id="A0A9D4U8E3"/>
<organism evidence="1 2">
    <name type="scientific">Adiantum capillus-veneris</name>
    <name type="common">Maidenhair fern</name>
    <dbReference type="NCBI Taxonomy" id="13818"/>
    <lineage>
        <taxon>Eukaryota</taxon>
        <taxon>Viridiplantae</taxon>
        <taxon>Streptophyta</taxon>
        <taxon>Embryophyta</taxon>
        <taxon>Tracheophyta</taxon>
        <taxon>Polypodiopsida</taxon>
        <taxon>Polypodiidae</taxon>
        <taxon>Polypodiales</taxon>
        <taxon>Pteridineae</taxon>
        <taxon>Pteridaceae</taxon>
        <taxon>Vittarioideae</taxon>
        <taxon>Adiantum</taxon>
    </lineage>
</organism>
<accession>A0A9D4U8E3</accession>
<name>A0A9D4U8E3_ADICA</name>
<keyword evidence="2" id="KW-1185">Reference proteome</keyword>
<sequence>MSSLAAARADNFYYPPEWTSQQGLLNKIQGQHPLHKRAKKLDQDILTTSFEMPYNLYEASWKLLLHKDMELLNENSLLQCLQHLLASCSDKQFELWNKKSKKGQELHAFDNAVTIQERQARLKLISKCDHLEGSFIASKSSQHNTLHYGLVTLRVQWCYGLVPSAMPLDSYESVFACLTNIIFRIPPALLPWKFFVGFLNLL</sequence>
<gene>
    <name evidence="1" type="ORF">GOP47_0021445</name>
</gene>
<reference evidence="1" key="1">
    <citation type="submission" date="2021-01" db="EMBL/GenBank/DDBJ databases">
        <title>Adiantum capillus-veneris genome.</title>
        <authorList>
            <person name="Fang Y."/>
            <person name="Liao Q."/>
        </authorList>
    </citation>
    <scope>NUCLEOTIDE SEQUENCE</scope>
    <source>
        <strain evidence="1">H3</strain>
        <tissue evidence="1">Leaf</tissue>
    </source>
</reference>